<organism evidence="4 5">
    <name type="scientific">Cystobacter fuscus (strain ATCC 25194 / DSM 2262 / NBRC 100088 / M29)</name>
    <dbReference type="NCBI Taxonomy" id="1242864"/>
    <lineage>
        <taxon>Bacteria</taxon>
        <taxon>Pseudomonadati</taxon>
        <taxon>Myxococcota</taxon>
        <taxon>Myxococcia</taxon>
        <taxon>Myxococcales</taxon>
        <taxon>Cystobacterineae</taxon>
        <taxon>Archangiaceae</taxon>
        <taxon>Cystobacter</taxon>
    </lineage>
</organism>
<evidence type="ECO:0000313" key="5">
    <source>
        <dbReference type="Proteomes" id="UP000011682"/>
    </source>
</evidence>
<proteinExistence type="predicted"/>
<gene>
    <name evidence="4" type="ORF">D187_009364</name>
</gene>
<dbReference type="eggNOG" id="COG1404">
    <property type="taxonomic scope" value="Bacteria"/>
</dbReference>
<feature type="domain" description="GON" evidence="3">
    <location>
        <begin position="34"/>
        <end position="91"/>
    </location>
</feature>
<dbReference type="InterPro" id="IPR012314">
    <property type="entry name" value="Pept_M12B_GON-ADAMTSs"/>
</dbReference>
<reference evidence="4" key="1">
    <citation type="submission" date="2013-05" db="EMBL/GenBank/DDBJ databases">
        <title>Genome assembly of Cystobacter fuscus DSM 2262.</title>
        <authorList>
            <person name="Sharma G."/>
            <person name="Khatri I."/>
            <person name="Kaur C."/>
            <person name="Mayilraj S."/>
            <person name="Subramanian S."/>
        </authorList>
    </citation>
    <scope>NUCLEOTIDE SEQUENCE [LARGE SCALE GENOMIC DNA]</scope>
    <source>
        <strain evidence="4">DSM 2262</strain>
    </source>
</reference>
<feature type="chain" id="PRO_5004554891" description="GON domain-containing protein" evidence="2">
    <location>
        <begin position="35"/>
        <end position="407"/>
    </location>
</feature>
<keyword evidence="1" id="KW-0479">Metal-binding</keyword>
<comment type="caution">
    <text evidence="4">The sequence shown here is derived from an EMBL/GenBank/DDBJ whole genome shotgun (WGS) entry which is preliminary data.</text>
</comment>
<accession>S9Q240</accession>
<dbReference type="AlphaFoldDB" id="S9Q240"/>
<dbReference type="EMBL" id="ANAH02000072">
    <property type="protein sequence ID" value="EPX55369.1"/>
    <property type="molecule type" value="Genomic_DNA"/>
</dbReference>
<protein>
    <recommendedName>
        <fullName evidence="3">GON domain-containing protein</fullName>
    </recommendedName>
</protein>
<evidence type="ECO:0000313" key="4">
    <source>
        <dbReference type="EMBL" id="EPX55369.1"/>
    </source>
</evidence>
<evidence type="ECO:0000259" key="3">
    <source>
        <dbReference type="PROSITE" id="PS51046"/>
    </source>
</evidence>
<name>S9Q240_CYSF2</name>
<dbReference type="RefSeq" id="WP_020918755.1">
    <property type="nucleotide sequence ID" value="NZ_ANAH02000072.1"/>
</dbReference>
<dbReference type="GO" id="GO:0008270">
    <property type="term" value="F:zinc ion binding"/>
    <property type="evidence" value="ECO:0007669"/>
    <property type="project" value="InterPro"/>
</dbReference>
<sequence length="407" mass="42475">MNMTTHPLPFSQGKPLCMALTASAALLLPGIGHAASTCAEVRAQNPFAGDGTYTISVGNQPVDVYCHDMAGSPREYLTLPKTGSTTNYAHYGQSPNTSAGGMKSWYTKARFDPATLALNLGDTTFSTSEGWVRYGTTYVYSQGLGGAADCAAPYSQTGRGNIDLTGTPFDIVPNQFQLNGYLPAGSATPSGSQIVNLAAGGYCGAIGTSDGRLQLTLRPSTCAKVREQNPAASDGTYVLSLVHGTRDVQVYCHDMAGSPREYLTLPKTGSTTNYAHYGQSPNTSAGGLKSWYTKARFDPATLALELGDTTFSTSEGWARYGTTYVYSQGLGGAADCAAPYSQTGRGNIDLTGTPFDIVPNQFQLNGYLPAGSATPSGSQIVNLAAGGYCGAIGTSDGRLQLTLQPVL</sequence>
<dbReference type="Proteomes" id="UP000011682">
    <property type="component" value="Unassembled WGS sequence"/>
</dbReference>
<keyword evidence="5" id="KW-1185">Reference proteome</keyword>
<evidence type="ECO:0000256" key="1">
    <source>
        <dbReference type="ARBA" id="ARBA00022723"/>
    </source>
</evidence>
<feature type="signal peptide" evidence="2">
    <location>
        <begin position="1"/>
        <end position="34"/>
    </location>
</feature>
<dbReference type="GO" id="GO:0004222">
    <property type="term" value="F:metalloendopeptidase activity"/>
    <property type="evidence" value="ECO:0007669"/>
    <property type="project" value="InterPro"/>
</dbReference>
<dbReference type="Pfam" id="PF08685">
    <property type="entry name" value="GON"/>
    <property type="match status" value="2"/>
</dbReference>
<dbReference type="PROSITE" id="PS51046">
    <property type="entry name" value="GON"/>
    <property type="match status" value="1"/>
</dbReference>
<evidence type="ECO:0000256" key="2">
    <source>
        <dbReference type="SAM" id="SignalP"/>
    </source>
</evidence>
<keyword evidence="2" id="KW-0732">Signal</keyword>
<dbReference type="OrthoDB" id="3685584at2"/>